<dbReference type="Pfam" id="PF00787">
    <property type="entry name" value="PX"/>
    <property type="match status" value="1"/>
</dbReference>
<dbReference type="GO" id="GO:0006099">
    <property type="term" value="P:tricarboxylic acid cycle"/>
    <property type="evidence" value="ECO:0007669"/>
    <property type="project" value="UniProtKB-UniPathway"/>
</dbReference>
<dbReference type="FunFam" id="3.50.50.60:FF:000482">
    <property type="entry name" value="Succinate dehydrogenase complex, subunit A, flavoprotein (Fp)"/>
    <property type="match status" value="1"/>
</dbReference>
<evidence type="ECO:0000256" key="15">
    <source>
        <dbReference type="ARBA" id="ARBA00059077"/>
    </source>
</evidence>
<keyword evidence="8 18" id="KW-0274">FAD</keyword>
<evidence type="ECO:0000256" key="9">
    <source>
        <dbReference type="ARBA" id="ARBA00022946"/>
    </source>
</evidence>
<dbReference type="GO" id="GO:0005743">
    <property type="term" value="C:mitochondrial inner membrane"/>
    <property type="evidence" value="ECO:0007669"/>
    <property type="project" value="UniProtKB-SubCell"/>
</dbReference>
<dbReference type="GO" id="GO:0050660">
    <property type="term" value="F:flavin adenine dinucleotide binding"/>
    <property type="evidence" value="ECO:0007669"/>
    <property type="project" value="InterPro"/>
</dbReference>
<dbReference type="NCBIfam" id="TIGR01816">
    <property type="entry name" value="sdhA_forward"/>
    <property type="match status" value="1"/>
</dbReference>
<feature type="binding site" evidence="17">
    <location>
        <position position="1324"/>
    </location>
    <ligand>
        <name>substrate</name>
    </ligand>
</feature>
<dbReference type="SUPFAM" id="SSF56425">
    <property type="entry name" value="Succinate dehydrogenase/fumarate reductase flavoprotein, catalytic domain"/>
    <property type="match status" value="1"/>
</dbReference>
<organism evidence="23 24">
    <name type="scientific">Pseudomassariella vexata</name>
    <dbReference type="NCBI Taxonomy" id="1141098"/>
    <lineage>
        <taxon>Eukaryota</taxon>
        <taxon>Fungi</taxon>
        <taxon>Dikarya</taxon>
        <taxon>Ascomycota</taxon>
        <taxon>Pezizomycotina</taxon>
        <taxon>Sordariomycetes</taxon>
        <taxon>Xylariomycetidae</taxon>
        <taxon>Amphisphaeriales</taxon>
        <taxon>Pseudomassariaceae</taxon>
        <taxon>Pseudomassariella</taxon>
    </lineage>
</organism>
<feature type="binding site" evidence="17">
    <location>
        <position position="1369"/>
    </location>
    <ligand>
        <name>substrate</name>
    </ligand>
</feature>
<comment type="cofactor">
    <cofactor evidence="18">
        <name>FAD</name>
        <dbReference type="ChEBI" id="CHEBI:57692"/>
    </cofactor>
    <text evidence="18">Flavinylated by SdhE, about 5% flavinylation occurs in the absence of SdhE.</text>
</comment>
<feature type="domain" description="PX" evidence="22">
    <location>
        <begin position="205"/>
        <end position="397"/>
    </location>
</feature>
<evidence type="ECO:0000256" key="5">
    <source>
        <dbReference type="ARBA" id="ARBA00022532"/>
    </source>
</evidence>
<comment type="similarity">
    <text evidence="3 20">Belongs to the FAD-dependent oxidoreductase 2 family. FRD/SDH subfamily.</text>
</comment>
<comment type="caution">
    <text evidence="23">The sequence shown here is derived from an EMBL/GenBank/DDBJ whole genome shotgun (WGS) entry which is preliminary data.</text>
</comment>
<name>A0A1Y2E4A0_9PEZI</name>
<comment type="pathway">
    <text evidence="2 20">Carbohydrate metabolism; tricarboxylic acid cycle; fumarate from succinate (eukaryal route): step 1/1.</text>
</comment>
<dbReference type="InterPro" id="IPR024554">
    <property type="entry name" value="LEC1-like_C"/>
</dbReference>
<dbReference type="Pfam" id="PF12828">
    <property type="entry name" value="PXB"/>
    <property type="match status" value="1"/>
</dbReference>
<dbReference type="InterPro" id="IPR001683">
    <property type="entry name" value="PX_dom"/>
</dbReference>
<keyword evidence="9 20" id="KW-0809">Transit peptide</keyword>
<dbReference type="FunFam" id="1.20.58.100:FF:000001">
    <property type="entry name" value="Succinate dehydrogenase flavoprotein subunit (SdhA)"/>
    <property type="match status" value="1"/>
</dbReference>
<feature type="binding site" evidence="18">
    <location>
        <begin position="1374"/>
        <end position="1375"/>
    </location>
    <ligand>
        <name>FAD</name>
        <dbReference type="ChEBI" id="CHEBI:57692"/>
    </ligand>
</feature>
<evidence type="ECO:0000256" key="6">
    <source>
        <dbReference type="ARBA" id="ARBA00022630"/>
    </source>
</evidence>
<gene>
    <name evidence="23" type="ORF">BCR38DRAFT_465289</name>
</gene>
<dbReference type="PROSITE" id="PS00504">
    <property type="entry name" value="FRD_SDH_FAD_BINDING"/>
    <property type="match status" value="1"/>
</dbReference>
<dbReference type="InterPro" id="IPR027477">
    <property type="entry name" value="Succ_DH/fumarate_Rdtase_cat_sf"/>
</dbReference>
<feature type="compositionally biased region" description="Low complexity" evidence="21">
    <location>
        <begin position="290"/>
        <end position="305"/>
    </location>
</feature>
<evidence type="ECO:0000256" key="3">
    <source>
        <dbReference type="ARBA" id="ARBA00008040"/>
    </source>
</evidence>
<feature type="region of interest" description="Disordered" evidence="21">
    <location>
        <begin position="1"/>
        <end position="41"/>
    </location>
</feature>
<dbReference type="PANTHER" id="PTHR47185">
    <property type="entry name" value="PX DOMAIN-CONTAINING PROTEIN YPR097W"/>
    <property type="match status" value="1"/>
</dbReference>
<keyword evidence="7" id="KW-0999">Mitochondrion inner membrane</keyword>
<dbReference type="UniPathway" id="UPA00223">
    <property type="reaction ID" value="UER01006"/>
</dbReference>
<dbReference type="InterPro" id="IPR024555">
    <property type="entry name" value="PX-associated"/>
</dbReference>
<dbReference type="GO" id="GO:0008177">
    <property type="term" value="F:succinate dehydrogenase (quinone) activity"/>
    <property type="evidence" value="ECO:0007669"/>
    <property type="project" value="UniProtKB-EC"/>
</dbReference>
<dbReference type="PROSITE" id="PS50195">
    <property type="entry name" value="PX"/>
    <property type="match status" value="1"/>
</dbReference>
<evidence type="ECO:0000256" key="17">
    <source>
        <dbReference type="PIRSR" id="PIRSR611281-2"/>
    </source>
</evidence>
<feature type="binding site" evidence="17">
    <location>
        <position position="1213"/>
    </location>
    <ligand>
        <name>substrate</name>
    </ligand>
</feature>
<dbReference type="Proteomes" id="UP000193689">
    <property type="component" value="Unassembled WGS sequence"/>
</dbReference>
<dbReference type="InterPro" id="IPR014006">
    <property type="entry name" value="Succ_Dhase_FrdA_Gneg"/>
</dbReference>
<keyword evidence="10 20" id="KW-0249">Electron transport</keyword>
<dbReference type="CDD" id="cd06869">
    <property type="entry name" value="PX_UP2_fungi"/>
    <property type="match status" value="1"/>
</dbReference>
<evidence type="ECO:0000256" key="8">
    <source>
        <dbReference type="ARBA" id="ARBA00022827"/>
    </source>
</evidence>
<dbReference type="SUPFAM" id="SSF46977">
    <property type="entry name" value="Succinate dehydrogenase/fumarate reductase flavoprotein C-terminal domain"/>
    <property type="match status" value="1"/>
</dbReference>
<dbReference type="Gene3D" id="1.20.58.100">
    <property type="entry name" value="Fumarate reductase/succinate dehydrogenase flavoprotein-like, C-terminal domain"/>
    <property type="match status" value="1"/>
</dbReference>
<dbReference type="InterPro" id="IPR036188">
    <property type="entry name" value="FAD/NAD-bd_sf"/>
</dbReference>
<evidence type="ECO:0000256" key="1">
    <source>
        <dbReference type="ARBA" id="ARBA00004443"/>
    </source>
</evidence>
<feature type="region of interest" description="Disordered" evidence="21">
    <location>
        <begin position="262"/>
        <end position="355"/>
    </location>
</feature>
<feature type="compositionally biased region" description="Polar residues" evidence="21">
    <location>
        <begin position="25"/>
        <end position="41"/>
    </location>
</feature>
<dbReference type="GeneID" id="63778909"/>
<dbReference type="FunFam" id="4.10.80.40:FF:000002">
    <property type="entry name" value="Succinate dehydrogenase [ubiquinone] flavoprotein subunit, mitochondrial"/>
    <property type="match status" value="1"/>
</dbReference>
<comment type="function">
    <text evidence="15 20">Flavoprotein (FP) subunit of succinate dehydrogenase (SDH) that is involved in complex II of the mitochondrial electron transport chain and is responsible for transferring electrons from succinate to ubiquinone (coenzyme Q).</text>
</comment>
<dbReference type="InterPro" id="IPR036871">
    <property type="entry name" value="PX_dom_sf"/>
</dbReference>
<dbReference type="InterPro" id="IPR011281">
    <property type="entry name" value="Succ_DH_flav_su_fwd"/>
</dbReference>
<evidence type="ECO:0000256" key="7">
    <source>
        <dbReference type="ARBA" id="ARBA00022792"/>
    </source>
</evidence>
<dbReference type="PANTHER" id="PTHR47185:SF1">
    <property type="entry name" value="PX DOMAIN-CONTAINING PROTEIN YPR097W"/>
    <property type="match status" value="1"/>
</dbReference>
<dbReference type="SUPFAM" id="SSF64268">
    <property type="entry name" value="PX domain"/>
    <property type="match status" value="1"/>
</dbReference>
<evidence type="ECO:0000256" key="14">
    <source>
        <dbReference type="ARBA" id="ARBA00049220"/>
    </source>
</evidence>
<evidence type="ECO:0000256" key="19">
    <source>
        <dbReference type="PIRSR" id="PIRSR611281-4"/>
    </source>
</evidence>
<dbReference type="GO" id="GO:0022900">
    <property type="term" value="P:electron transport chain"/>
    <property type="evidence" value="ECO:0007669"/>
    <property type="project" value="InterPro"/>
</dbReference>
<sequence>MASTDGGPASAQPAQDAPVVGMPSRTKSNQSIPPPGQTLTGKQEHYLKRELVSEQVNWEISELNSPTALQRFGAPFKSDFGEVSPLNSELPILRYIFVHHIREFPFLDKAKEKEFWQDKLQAFLESFASKSISTSEDRLEETKRRKLAIKCRKLVELMMVSGVPTASGFEERIRFAEMEIVDRDAINTGMLHTLPEGNFVNGWDVNVAGVRLISEKKNIRTHKHAEFILRVKRKGDLEHFIGRRYGDFSRLHRKLRVELPGKVLPPLPRKNKSDTAAQGLLSGINGGGNDSDASSISSVSTVPPGESNGGFRESMKNLTVRDHRRNVSTSSRSSRRPSIDGRNQSPLPSPKFDNTTILWRENQRISLRAFLRSLLQNAQISQTKTMREFLTHGPMTPADSDVEDIHRRKAVDERRMEEQKQFYEIARKRAAELDVYMEQFRQDIVERNGLTMLFQEIKDKETIQDLSMQYQKFAEWMRIEVAATVYHLFLAEDNSPELFAQMKRIHSLIPYTLMKNAIRIANPAAVMSSVLDLFLAQPFGTRSLMQRIFSATLNDGIRTFQKNIDAVAAKIGDAVFVEKLKKFTDAEEQVKVAIREEAEADDVDIIVAILRSELLESSLNSEQIGRLYNAYVAFNNAVENVDDELKQGAQLFSYLKQLLKLYTRQRDKEMMLHMIEEPVTLQLLRDLFTIFYEPLVRVYKSANVYNSITDFSVFMGDMIQVVEKCRDEDASADPNQTVQAFIDLCQRHEHNFYKFVHEVHTHDNGLFTQLMGWIEGILEFLRKGPAGGALDINALFEGAVSSGKLDKNEAIAEINQLIAWQEARKKWHHDKTRQKMAAEGHAGVDSSIPGVASLHASDFGLNDMDMENMAYDEESDDEAEEEIQDELDPIEAERRRRAKRQDRLRRSAGEPVKPTVGEVHKLKDNFLQMLRQFFRATRCQARNFSSTRPVSRIIANRPLRAKEASAHVSSKYPVIDHEYDAIVVGAGGAGLRAAFGLAEAGFNTACISKLFPTRSHTVAAQGGINAALGNMHEDDWRWHMYDTVKGSDWLGDQDAIHYMTREAPASIIELENYGCPFSRTEDGKIYQRAFGGQSQKYGKGGQAYRCCAAADRTGHALLHTLYGQSLRHSTNYFIEFFALDLIMEDGECRGVLAYNQEDGTLHRFLANNTVLATGGYGRAYFSCTSAHTCTGDGMAMVARAGLPNQDLEFVQFHPTGIYGAGCLITEGSRGEGGYLLNSEGERFMERYAPTAKDLASRDVVSRSMTMEIREGRGVGADKDHVYLQLSHLPAEILHERLPGISETAAIFAGVDVRKQPIPVLPTVHYNMGGIPTRYTGEVLTVDDAGNDKVVPGLFACGEAACVSVHGANRLGANSLLDLVVFGRAVSHTIRDNFTPGAAHKPLSADAGAESIEVLDQVRNSSGPKSTAEVRLAMQKTMQTDVSVFRMQESLDEGVKKIHDVDQLFPQVGIKDRSMIWNSDLVETLELRNLLTCATQTTIAAANRKESRGAHAREDYPDRDDVNWMKHTLTFQKKPQGPVELGYRRVIGTTLDEAECKAVPPFKRTY</sequence>
<dbReference type="InterPro" id="IPR015939">
    <property type="entry name" value="Fum_Rdtase/Succ_DH_flav-like_C"/>
</dbReference>
<evidence type="ECO:0000313" key="23">
    <source>
        <dbReference type="EMBL" id="ORY66388.1"/>
    </source>
</evidence>
<dbReference type="EC" id="1.3.5.1" evidence="20"/>
<dbReference type="RefSeq" id="XP_040717352.1">
    <property type="nucleotide sequence ID" value="XM_040862697.1"/>
</dbReference>
<feature type="binding site" evidence="17">
    <location>
        <position position="1225"/>
    </location>
    <ligand>
        <name>substrate</name>
    </ligand>
</feature>
<dbReference type="InterPro" id="IPR047168">
    <property type="entry name" value="LEC1-like"/>
</dbReference>
<dbReference type="Gene3D" id="3.50.50.60">
    <property type="entry name" value="FAD/NAD(P)-binding domain"/>
    <property type="match status" value="1"/>
</dbReference>
<dbReference type="NCBIfam" id="TIGR01812">
    <property type="entry name" value="sdhA_frdA_Gneg"/>
    <property type="match status" value="1"/>
</dbReference>
<evidence type="ECO:0000256" key="4">
    <source>
        <dbReference type="ARBA" id="ARBA00022448"/>
    </source>
</evidence>
<feature type="compositionally biased region" description="Acidic residues" evidence="21">
    <location>
        <begin position="872"/>
        <end position="890"/>
    </location>
</feature>
<evidence type="ECO:0000256" key="2">
    <source>
        <dbReference type="ARBA" id="ARBA00004788"/>
    </source>
</evidence>
<evidence type="ECO:0000256" key="10">
    <source>
        <dbReference type="ARBA" id="ARBA00022982"/>
    </source>
</evidence>
<comment type="subcellular location">
    <subcellularLocation>
        <location evidence="1 20">Mitochondrion inner membrane</location>
        <topology evidence="1 20">Peripheral membrane protein</topology>
        <orientation evidence="1 20">Matrix side</orientation>
    </subcellularLocation>
</comment>
<evidence type="ECO:0000256" key="21">
    <source>
        <dbReference type="SAM" id="MobiDB-lite"/>
    </source>
</evidence>
<keyword evidence="5 20" id="KW-0816">Tricarboxylic acid cycle</keyword>
<dbReference type="FunCoup" id="A0A1Y2E4A0">
    <property type="interactions" value="26"/>
</dbReference>
<dbReference type="InterPro" id="IPR003953">
    <property type="entry name" value="FAD-dep_OxRdtase_2_FAD-bd"/>
</dbReference>
<dbReference type="Gene3D" id="3.90.700.10">
    <property type="entry name" value="Succinate dehydrogenase/fumarate reductase flavoprotein, catalytic domain"/>
    <property type="match status" value="1"/>
</dbReference>
<evidence type="ECO:0000256" key="12">
    <source>
        <dbReference type="ARBA" id="ARBA00023128"/>
    </source>
</evidence>
<dbReference type="OrthoDB" id="71672at2759"/>
<dbReference type="GO" id="GO:0035091">
    <property type="term" value="F:phosphatidylinositol binding"/>
    <property type="evidence" value="ECO:0007669"/>
    <property type="project" value="InterPro"/>
</dbReference>
<dbReference type="InterPro" id="IPR037099">
    <property type="entry name" value="Fum_R/Succ_DH_flav-like_C_sf"/>
</dbReference>
<dbReference type="InParanoid" id="A0A1Y2E4A0"/>
<feature type="binding site" evidence="18">
    <location>
        <position position="1358"/>
    </location>
    <ligand>
        <name>FAD</name>
        <dbReference type="ChEBI" id="CHEBI:57692"/>
    </ligand>
</feature>
<keyword evidence="12" id="KW-0496">Mitochondrion</keyword>
<evidence type="ECO:0000256" key="11">
    <source>
        <dbReference type="ARBA" id="ARBA00023002"/>
    </source>
</evidence>
<dbReference type="Gene3D" id="4.10.80.40">
    <property type="entry name" value="succinate dehydrogenase protein domain"/>
    <property type="match status" value="1"/>
</dbReference>
<dbReference type="Pfam" id="PF02910">
    <property type="entry name" value="Succ_DH_flav_C"/>
    <property type="match status" value="1"/>
</dbReference>
<reference evidence="23 24" key="1">
    <citation type="submission" date="2016-07" db="EMBL/GenBank/DDBJ databases">
        <title>Pervasive Adenine N6-methylation of Active Genes in Fungi.</title>
        <authorList>
            <consortium name="DOE Joint Genome Institute"/>
            <person name="Mondo S.J."/>
            <person name="Dannebaum R.O."/>
            <person name="Kuo R.C."/>
            <person name="Labutti K."/>
            <person name="Haridas S."/>
            <person name="Kuo A."/>
            <person name="Salamov A."/>
            <person name="Ahrendt S.R."/>
            <person name="Lipzen A."/>
            <person name="Sullivan W."/>
            <person name="Andreopoulos W.B."/>
            <person name="Clum A."/>
            <person name="Lindquist E."/>
            <person name="Daum C."/>
            <person name="Ramamoorthy G.K."/>
            <person name="Gryganskyi A."/>
            <person name="Culley D."/>
            <person name="Magnuson J.K."/>
            <person name="James T.Y."/>
            <person name="O'Malley M.A."/>
            <person name="Stajich J.E."/>
            <person name="Spatafora J.W."/>
            <person name="Visel A."/>
            <person name="Grigoriev I.V."/>
        </authorList>
    </citation>
    <scope>NUCLEOTIDE SEQUENCE [LARGE SCALE GENOMIC DNA]</scope>
    <source>
        <strain evidence="23 24">CBS 129021</strain>
    </source>
</reference>
<feature type="binding site" evidence="18">
    <location>
        <begin position="985"/>
        <end position="990"/>
    </location>
    <ligand>
        <name>FAD</name>
        <dbReference type="ChEBI" id="CHEBI:57692"/>
    </ligand>
</feature>
<dbReference type="EMBL" id="MCFJ01000005">
    <property type="protein sequence ID" value="ORY66388.1"/>
    <property type="molecule type" value="Genomic_DNA"/>
</dbReference>
<dbReference type="Pfam" id="PF00890">
    <property type="entry name" value="FAD_binding_2"/>
    <property type="match status" value="1"/>
</dbReference>
<feature type="region of interest" description="Disordered" evidence="21">
    <location>
        <begin position="872"/>
        <end position="911"/>
    </location>
</feature>
<feature type="binding site" evidence="18">
    <location>
        <begin position="1008"/>
        <end position="1023"/>
    </location>
    <ligand>
        <name>FAD</name>
        <dbReference type="ChEBI" id="CHEBI:57692"/>
    </ligand>
</feature>
<dbReference type="SUPFAM" id="SSF51905">
    <property type="entry name" value="FAD/NAD(P)-binding domain"/>
    <property type="match status" value="1"/>
</dbReference>
<dbReference type="FunFam" id="3.90.700.10:FF:000001">
    <property type="entry name" value="Mitochondrial succinate dehydrogenase flavoprotein subunit"/>
    <property type="match status" value="1"/>
</dbReference>
<protein>
    <recommendedName>
        <fullName evidence="20">Succinate dehydrogenase [ubiquinone] flavoprotein subunit, mitochondrial</fullName>
        <ecNumber evidence="20">1.3.5.1</ecNumber>
    </recommendedName>
</protein>
<feature type="binding site" evidence="18">
    <location>
        <position position="1192"/>
    </location>
    <ligand>
        <name>FAD</name>
        <dbReference type="ChEBI" id="CHEBI:57692"/>
    </ligand>
</feature>
<comment type="catalytic activity">
    <reaction evidence="14 20">
        <text>a quinone + succinate = fumarate + a quinol</text>
        <dbReference type="Rhea" id="RHEA:40523"/>
        <dbReference type="ChEBI" id="CHEBI:24646"/>
        <dbReference type="ChEBI" id="CHEBI:29806"/>
        <dbReference type="ChEBI" id="CHEBI:30031"/>
        <dbReference type="ChEBI" id="CHEBI:132124"/>
        <dbReference type="EC" id="1.3.5.1"/>
    </reaction>
</comment>
<evidence type="ECO:0000256" key="20">
    <source>
        <dbReference type="RuleBase" id="RU362051"/>
    </source>
</evidence>
<keyword evidence="24" id="KW-1185">Reference proteome</keyword>
<feature type="active site" description="Proton acceptor" evidence="16">
    <location>
        <position position="1257"/>
    </location>
</feature>
<keyword evidence="11 20" id="KW-0560">Oxidoreductase</keyword>
<evidence type="ECO:0000256" key="16">
    <source>
        <dbReference type="PIRSR" id="PIRSR611281-1"/>
    </source>
</evidence>
<dbReference type="STRING" id="1141098.A0A1Y2E4A0"/>
<evidence type="ECO:0000259" key="22">
    <source>
        <dbReference type="PROSITE" id="PS50195"/>
    </source>
</evidence>
<keyword evidence="13 20" id="KW-0472">Membrane</keyword>
<dbReference type="InterPro" id="IPR003952">
    <property type="entry name" value="FRD_SDH_FAD_BS"/>
</dbReference>
<accession>A0A1Y2E4A0</accession>
<dbReference type="Gene3D" id="3.30.1520.10">
    <property type="entry name" value="Phox-like domain"/>
    <property type="match status" value="1"/>
</dbReference>
<evidence type="ECO:0000256" key="18">
    <source>
        <dbReference type="PIRSR" id="PIRSR611281-3"/>
    </source>
</evidence>
<dbReference type="SMART" id="SM00312">
    <property type="entry name" value="PX"/>
    <property type="match status" value="1"/>
</dbReference>
<dbReference type="Pfam" id="PF12825">
    <property type="entry name" value="DUF3818"/>
    <property type="match status" value="1"/>
</dbReference>
<proteinExistence type="inferred from homology"/>
<evidence type="ECO:0000256" key="13">
    <source>
        <dbReference type="ARBA" id="ARBA00023136"/>
    </source>
</evidence>
<feature type="modified residue" description="Tele-8alpha-FAD histidine" evidence="19">
    <location>
        <position position="1016"/>
    </location>
</feature>
<keyword evidence="4 20" id="KW-0813">Transport</keyword>
<keyword evidence="6 18" id="KW-0285">Flavoprotein</keyword>
<evidence type="ECO:0000313" key="24">
    <source>
        <dbReference type="Proteomes" id="UP000193689"/>
    </source>
</evidence>